<evidence type="ECO:0000256" key="2">
    <source>
        <dbReference type="ARBA" id="ARBA00022692"/>
    </source>
</evidence>
<dbReference type="InterPro" id="IPR006634">
    <property type="entry name" value="TLC-dom"/>
</dbReference>
<organism evidence="7">
    <name type="scientific">viral metagenome</name>
    <dbReference type="NCBI Taxonomy" id="1070528"/>
    <lineage>
        <taxon>unclassified sequences</taxon>
        <taxon>metagenomes</taxon>
        <taxon>organismal metagenomes</taxon>
    </lineage>
</organism>
<evidence type="ECO:0000313" key="7">
    <source>
        <dbReference type="EMBL" id="QHU01210.1"/>
    </source>
</evidence>
<feature type="domain" description="TLC" evidence="6">
    <location>
        <begin position="16"/>
        <end position="203"/>
    </location>
</feature>
<accession>A0A6C0J8J4</accession>
<dbReference type="InterPro" id="IPR050846">
    <property type="entry name" value="TLCD"/>
</dbReference>
<comment type="subcellular location">
    <subcellularLocation>
        <location evidence="1">Membrane</location>
        <topology evidence="1">Multi-pass membrane protein</topology>
    </subcellularLocation>
</comment>
<feature type="transmembrane region" description="Helical" evidence="5">
    <location>
        <begin position="174"/>
        <end position="193"/>
    </location>
</feature>
<dbReference type="EMBL" id="MN740336">
    <property type="protein sequence ID" value="QHU01210.1"/>
    <property type="molecule type" value="Genomic_DNA"/>
</dbReference>
<dbReference type="PANTHER" id="PTHR13439">
    <property type="entry name" value="CT120 PROTEIN"/>
    <property type="match status" value="1"/>
</dbReference>
<evidence type="ECO:0000256" key="5">
    <source>
        <dbReference type="SAM" id="Phobius"/>
    </source>
</evidence>
<dbReference type="PROSITE" id="PS50922">
    <property type="entry name" value="TLC"/>
    <property type="match status" value="1"/>
</dbReference>
<dbReference type="GO" id="GO:0055088">
    <property type="term" value="P:lipid homeostasis"/>
    <property type="evidence" value="ECO:0007669"/>
    <property type="project" value="TreeGrafter"/>
</dbReference>
<sequence>MILNTLLSALFFYAFDLSFCLKYKDINFIISNIHASITFLNSVLFLTEIIDMSLYIQISAISIGYGIYDIYILKINNDRNFKNMLIHHLIIIIANIWLYIFNDFFMTRIAAFNYLTEISTPFLNLSLYLYQNNKTKLYIANCNLFKISNIMLILTFFIFRIVFGLYLVKITLFYNNLSFLQIILWLLNVYWFYKILKNSIKFI</sequence>
<feature type="transmembrane region" description="Helical" evidence="5">
    <location>
        <begin position="85"/>
        <end position="105"/>
    </location>
</feature>
<feature type="transmembrane region" description="Helical" evidence="5">
    <location>
        <begin position="111"/>
        <end position="130"/>
    </location>
</feature>
<evidence type="ECO:0000256" key="4">
    <source>
        <dbReference type="ARBA" id="ARBA00023136"/>
    </source>
</evidence>
<name>A0A6C0J8J4_9ZZZZ</name>
<dbReference type="Pfam" id="PF03798">
    <property type="entry name" value="TRAM_LAG1_CLN8"/>
    <property type="match status" value="1"/>
</dbReference>
<keyword evidence="4 5" id="KW-0472">Membrane</keyword>
<feature type="transmembrane region" description="Helical" evidence="5">
    <location>
        <begin position="150"/>
        <end position="168"/>
    </location>
</feature>
<dbReference type="AlphaFoldDB" id="A0A6C0J8J4"/>
<keyword evidence="2 5" id="KW-0812">Transmembrane</keyword>
<keyword evidence="3 5" id="KW-1133">Transmembrane helix</keyword>
<evidence type="ECO:0000259" key="6">
    <source>
        <dbReference type="PROSITE" id="PS50922"/>
    </source>
</evidence>
<dbReference type="PANTHER" id="PTHR13439:SF0">
    <property type="entry name" value="TOPOISOMERASE I DAMAGE AFFECTED PROTEIN 4"/>
    <property type="match status" value="1"/>
</dbReference>
<dbReference type="GO" id="GO:0005783">
    <property type="term" value="C:endoplasmic reticulum"/>
    <property type="evidence" value="ECO:0007669"/>
    <property type="project" value="TreeGrafter"/>
</dbReference>
<dbReference type="GO" id="GO:0016020">
    <property type="term" value="C:membrane"/>
    <property type="evidence" value="ECO:0007669"/>
    <property type="project" value="UniProtKB-SubCell"/>
</dbReference>
<protein>
    <recommendedName>
        <fullName evidence="6">TLC domain-containing protein</fullName>
    </recommendedName>
</protein>
<evidence type="ECO:0000256" key="3">
    <source>
        <dbReference type="ARBA" id="ARBA00022989"/>
    </source>
</evidence>
<proteinExistence type="predicted"/>
<feature type="transmembrane region" description="Helical" evidence="5">
    <location>
        <begin position="54"/>
        <end position="73"/>
    </location>
</feature>
<reference evidence="7" key="1">
    <citation type="journal article" date="2020" name="Nature">
        <title>Giant virus diversity and host interactions through global metagenomics.</title>
        <authorList>
            <person name="Schulz F."/>
            <person name="Roux S."/>
            <person name="Paez-Espino D."/>
            <person name="Jungbluth S."/>
            <person name="Walsh D.A."/>
            <person name="Denef V.J."/>
            <person name="McMahon K.D."/>
            <person name="Konstantinidis K.T."/>
            <person name="Eloe-Fadrosh E.A."/>
            <person name="Kyrpides N.C."/>
            <person name="Woyke T."/>
        </authorList>
    </citation>
    <scope>NUCLEOTIDE SEQUENCE</scope>
    <source>
        <strain evidence="7">GVMAG-M-3300025860-25</strain>
    </source>
</reference>
<evidence type="ECO:0000256" key="1">
    <source>
        <dbReference type="ARBA" id="ARBA00004141"/>
    </source>
</evidence>